<dbReference type="AlphaFoldDB" id="A0A8S9N5W7"/>
<dbReference type="PANTHER" id="PTHR34196:SF7">
    <property type="entry name" value="BNAA06G34420D PROTEIN"/>
    <property type="match status" value="1"/>
</dbReference>
<dbReference type="PANTHER" id="PTHR34196">
    <property type="entry name" value="OS02G0697700 PROTEIN"/>
    <property type="match status" value="1"/>
</dbReference>
<gene>
    <name evidence="1" type="ORF">F2Q69_00055612</name>
</gene>
<evidence type="ECO:0000313" key="1">
    <source>
        <dbReference type="EMBL" id="KAF3488879.1"/>
    </source>
</evidence>
<sequence>MDFLPPVKTESVEEVVLTEYDEENNQLEAEFCPVEHPVEPEEEDRPVKCPVPISSALIHNSTEKTKPGWVKHRASCETQVYPPPRHVRNVRKRRNSFVEGDSSFFTRSMFSTSTHDEEETTSRRSTATTIYRVKTESVEEVVLTEYDEENNQLEAEFCPVEHPVEPEEEDRPVKCPVPISSALIHNSTEKTKPGWVKHRASCETQVYPPPRHVRNVRKRRNSFVEGDSSFFTRSMFSTSTHDEEETTSRRSTATTIYRVFQQVHEFEP</sequence>
<evidence type="ECO:0000313" key="2">
    <source>
        <dbReference type="Proteomes" id="UP000712600"/>
    </source>
</evidence>
<dbReference type="EMBL" id="QGKX02002183">
    <property type="protein sequence ID" value="KAF3488879.1"/>
    <property type="molecule type" value="Genomic_DNA"/>
</dbReference>
<comment type="caution">
    <text evidence="1">The sequence shown here is derived from an EMBL/GenBank/DDBJ whole genome shotgun (WGS) entry which is preliminary data.</text>
</comment>
<organism evidence="1 2">
    <name type="scientific">Brassica cretica</name>
    <name type="common">Mustard</name>
    <dbReference type="NCBI Taxonomy" id="69181"/>
    <lineage>
        <taxon>Eukaryota</taxon>
        <taxon>Viridiplantae</taxon>
        <taxon>Streptophyta</taxon>
        <taxon>Embryophyta</taxon>
        <taxon>Tracheophyta</taxon>
        <taxon>Spermatophyta</taxon>
        <taxon>Magnoliopsida</taxon>
        <taxon>eudicotyledons</taxon>
        <taxon>Gunneridae</taxon>
        <taxon>Pentapetalae</taxon>
        <taxon>rosids</taxon>
        <taxon>malvids</taxon>
        <taxon>Brassicales</taxon>
        <taxon>Brassicaceae</taxon>
        <taxon>Brassiceae</taxon>
        <taxon>Brassica</taxon>
    </lineage>
</organism>
<proteinExistence type="predicted"/>
<protein>
    <submittedName>
        <fullName evidence="1">Uncharacterized protein</fullName>
    </submittedName>
</protein>
<accession>A0A8S9N5W7</accession>
<reference evidence="1" key="1">
    <citation type="submission" date="2019-12" db="EMBL/GenBank/DDBJ databases">
        <title>Genome sequencing and annotation of Brassica cretica.</title>
        <authorList>
            <person name="Studholme D.J."/>
            <person name="Sarris P."/>
        </authorList>
    </citation>
    <scope>NUCLEOTIDE SEQUENCE</scope>
    <source>
        <strain evidence="1">PFS-109/04</strain>
        <tissue evidence="1">Leaf</tissue>
    </source>
</reference>
<dbReference type="Proteomes" id="UP000712600">
    <property type="component" value="Unassembled WGS sequence"/>
</dbReference>
<name>A0A8S9N5W7_BRACR</name>